<reference evidence="1" key="2">
    <citation type="submission" date="2016-09" db="EMBL/GenBank/DDBJ databases">
        <authorList>
            <person name="Capua I."/>
            <person name="De Benedictis P."/>
            <person name="Joannis T."/>
            <person name="Lombin L.H."/>
            <person name="Cattoli G."/>
        </authorList>
    </citation>
    <scope>NUCLEOTIDE SEQUENCE [LARGE SCALE GENOMIC DNA]</scope>
    <source>
        <strain evidence="1">MSU</strain>
    </source>
</reference>
<dbReference type="Proteomes" id="UP000198319">
    <property type="component" value="Unassembled WGS sequence"/>
</dbReference>
<organism evidence="1 3">
    <name type="scientific">Flavobacterium tructae</name>
    <dbReference type="NCBI Taxonomy" id="1114873"/>
    <lineage>
        <taxon>Bacteria</taxon>
        <taxon>Pseudomonadati</taxon>
        <taxon>Bacteroidota</taxon>
        <taxon>Flavobacteriia</taxon>
        <taxon>Flavobacteriales</taxon>
        <taxon>Flavobacteriaceae</taxon>
        <taxon>Flavobacterium</taxon>
    </lineage>
</organism>
<name>A0A1S1J1A4_9FLAO</name>
<dbReference type="EMBL" id="MUHG01000017">
    <property type="protein sequence ID" value="OXB19841.1"/>
    <property type="molecule type" value="Genomic_DNA"/>
</dbReference>
<sequence length="72" mass="8632">MNKKLIFRTFLAKNTEKSFISIKTVTFEKKQGLLTKAQYPFFYFLKYYEKISFYQLSLFYFLVSCPKENTAG</sequence>
<evidence type="ECO:0000313" key="2">
    <source>
        <dbReference type="EMBL" id="OXB19841.1"/>
    </source>
</evidence>
<reference evidence="2 4" key="3">
    <citation type="submission" date="2016-11" db="EMBL/GenBank/DDBJ databases">
        <title>Whole genomes of Flavobacteriaceae.</title>
        <authorList>
            <person name="Stine C."/>
            <person name="Li C."/>
            <person name="Tadesse D."/>
        </authorList>
    </citation>
    <scope>NUCLEOTIDE SEQUENCE [LARGE SCALE GENOMIC DNA]</scope>
    <source>
        <strain evidence="2 4">ATCC BAA-2541</strain>
    </source>
</reference>
<gene>
    <name evidence="2" type="ORF">B0A71_10415</name>
    <name evidence="1" type="ORF">BHE19_18435</name>
</gene>
<dbReference type="EMBL" id="MIKE01000028">
    <property type="protein sequence ID" value="OHT43279.1"/>
    <property type="molecule type" value="Genomic_DNA"/>
</dbReference>
<dbReference type="AlphaFoldDB" id="A0A1S1J1A4"/>
<reference evidence="3" key="1">
    <citation type="submission" date="2016-09" db="EMBL/GenBank/DDBJ databases">
        <authorList>
            <person name="Chen S."/>
            <person name="Walker E."/>
        </authorList>
    </citation>
    <scope>NUCLEOTIDE SEQUENCE [LARGE SCALE GENOMIC DNA]</scope>
    <source>
        <strain evidence="3">MSU</strain>
    </source>
</reference>
<dbReference type="Proteomes" id="UP000180252">
    <property type="component" value="Unassembled WGS sequence"/>
</dbReference>
<comment type="caution">
    <text evidence="1">The sequence shown here is derived from an EMBL/GenBank/DDBJ whole genome shotgun (WGS) entry which is preliminary data.</text>
</comment>
<proteinExistence type="predicted"/>
<evidence type="ECO:0000313" key="4">
    <source>
        <dbReference type="Proteomes" id="UP000198319"/>
    </source>
</evidence>
<accession>A0A1S1J1A4</accession>
<evidence type="ECO:0000313" key="1">
    <source>
        <dbReference type="EMBL" id="OHT43279.1"/>
    </source>
</evidence>
<keyword evidence="4" id="KW-1185">Reference proteome</keyword>
<evidence type="ECO:0000313" key="3">
    <source>
        <dbReference type="Proteomes" id="UP000180252"/>
    </source>
</evidence>
<protein>
    <submittedName>
        <fullName evidence="1">Uncharacterized protein</fullName>
    </submittedName>
</protein>